<protein>
    <submittedName>
        <fullName evidence="1">Uncharacterized protein</fullName>
    </submittedName>
</protein>
<dbReference type="EMBL" id="GGEC01055656">
    <property type="protein sequence ID" value="MBX36140.1"/>
    <property type="molecule type" value="Transcribed_RNA"/>
</dbReference>
<evidence type="ECO:0000313" key="1">
    <source>
        <dbReference type="EMBL" id="MBX36140.1"/>
    </source>
</evidence>
<reference evidence="1" key="1">
    <citation type="submission" date="2018-02" db="EMBL/GenBank/DDBJ databases">
        <title>Rhizophora mucronata_Transcriptome.</title>
        <authorList>
            <person name="Meera S.P."/>
            <person name="Sreeshan A."/>
            <person name="Augustine A."/>
        </authorList>
    </citation>
    <scope>NUCLEOTIDE SEQUENCE</scope>
    <source>
        <tissue evidence="1">Leaf</tissue>
    </source>
</reference>
<accession>A0A2P2N101</accession>
<name>A0A2P2N101_RHIMU</name>
<organism evidence="1">
    <name type="scientific">Rhizophora mucronata</name>
    <name type="common">Asiatic mangrove</name>
    <dbReference type="NCBI Taxonomy" id="61149"/>
    <lineage>
        <taxon>Eukaryota</taxon>
        <taxon>Viridiplantae</taxon>
        <taxon>Streptophyta</taxon>
        <taxon>Embryophyta</taxon>
        <taxon>Tracheophyta</taxon>
        <taxon>Spermatophyta</taxon>
        <taxon>Magnoliopsida</taxon>
        <taxon>eudicotyledons</taxon>
        <taxon>Gunneridae</taxon>
        <taxon>Pentapetalae</taxon>
        <taxon>rosids</taxon>
        <taxon>fabids</taxon>
        <taxon>Malpighiales</taxon>
        <taxon>Rhizophoraceae</taxon>
        <taxon>Rhizophora</taxon>
    </lineage>
</organism>
<sequence length="31" mass="3529">MIEEKTEGLIVLRSLHCCGVEREQTTKVNLV</sequence>
<dbReference type="AlphaFoldDB" id="A0A2P2N101"/>
<proteinExistence type="predicted"/>